<comment type="similarity">
    <text evidence="2 8">Belongs to the 4-toluene sulfonate uptake permease (TSUP) (TC 2.A.102) family.</text>
</comment>
<reference evidence="9 10" key="1">
    <citation type="submission" date="2017-05" db="EMBL/GenBank/DDBJ databases">
        <title>Genome sequence of Pediococcus pentosaceus strain SRCM100892.</title>
        <authorList>
            <person name="Cho S.H."/>
        </authorList>
    </citation>
    <scope>NUCLEOTIDE SEQUENCE [LARGE SCALE GENOMIC DNA]</scope>
    <source>
        <strain evidence="9 10">SRCM100892</strain>
    </source>
</reference>
<accession>A0A1Y0VX92</accession>
<name>A0A1Y0VX92_PEDPE</name>
<dbReference type="RefSeq" id="WP_094104848.1">
    <property type="nucleotide sequence ID" value="NZ_CP085178.1"/>
</dbReference>
<feature type="transmembrane region" description="Helical" evidence="8">
    <location>
        <begin position="94"/>
        <end position="113"/>
    </location>
</feature>
<feature type="transmembrane region" description="Helical" evidence="8">
    <location>
        <begin position="31"/>
        <end position="57"/>
    </location>
</feature>
<dbReference type="Proteomes" id="UP000196118">
    <property type="component" value="Chromosome"/>
</dbReference>
<evidence type="ECO:0000313" key="10">
    <source>
        <dbReference type="Proteomes" id="UP000196118"/>
    </source>
</evidence>
<evidence type="ECO:0000256" key="2">
    <source>
        <dbReference type="ARBA" id="ARBA00009142"/>
    </source>
</evidence>
<feature type="transmembrane region" description="Helical" evidence="8">
    <location>
        <begin position="198"/>
        <end position="218"/>
    </location>
</feature>
<evidence type="ECO:0000256" key="1">
    <source>
        <dbReference type="ARBA" id="ARBA00004651"/>
    </source>
</evidence>
<dbReference type="InterPro" id="IPR052017">
    <property type="entry name" value="TSUP"/>
</dbReference>
<dbReference type="PANTHER" id="PTHR30269:SF37">
    <property type="entry name" value="MEMBRANE TRANSPORTER PROTEIN"/>
    <property type="match status" value="1"/>
</dbReference>
<dbReference type="InterPro" id="IPR002781">
    <property type="entry name" value="TM_pro_TauE-like"/>
</dbReference>
<evidence type="ECO:0000256" key="3">
    <source>
        <dbReference type="ARBA" id="ARBA00022448"/>
    </source>
</evidence>
<keyword evidence="7 8" id="KW-0472">Membrane</keyword>
<feature type="transmembrane region" description="Helical" evidence="8">
    <location>
        <begin position="168"/>
        <end position="192"/>
    </location>
</feature>
<keyword evidence="4 8" id="KW-1003">Cell membrane</keyword>
<comment type="subcellular location">
    <subcellularLocation>
        <location evidence="1 8">Cell membrane</location>
        <topology evidence="1 8">Multi-pass membrane protein</topology>
    </subcellularLocation>
</comment>
<evidence type="ECO:0000256" key="8">
    <source>
        <dbReference type="RuleBase" id="RU363041"/>
    </source>
</evidence>
<dbReference type="EMBL" id="CP021474">
    <property type="protein sequence ID" value="ARW20756.1"/>
    <property type="molecule type" value="Genomic_DNA"/>
</dbReference>
<evidence type="ECO:0000313" key="9">
    <source>
        <dbReference type="EMBL" id="ARW20756.1"/>
    </source>
</evidence>
<feature type="transmembrane region" description="Helical" evidence="8">
    <location>
        <begin position="225"/>
        <end position="242"/>
    </location>
</feature>
<evidence type="ECO:0000256" key="7">
    <source>
        <dbReference type="ARBA" id="ARBA00023136"/>
    </source>
</evidence>
<keyword evidence="5 8" id="KW-0812">Transmembrane</keyword>
<organism evidence="9 10">
    <name type="scientific">Pediococcus pentosaceus</name>
    <dbReference type="NCBI Taxonomy" id="1255"/>
    <lineage>
        <taxon>Bacteria</taxon>
        <taxon>Bacillati</taxon>
        <taxon>Bacillota</taxon>
        <taxon>Bacilli</taxon>
        <taxon>Lactobacillales</taxon>
        <taxon>Lactobacillaceae</taxon>
        <taxon>Pediococcus</taxon>
    </lineage>
</organism>
<evidence type="ECO:0000256" key="5">
    <source>
        <dbReference type="ARBA" id="ARBA00022692"/>
    </source>
</evidence>
<dbReference type="GO" id="GO:0005886">
    <property type="term" value="C:plasma membrane"/>
    <property type="evidence" value="ECO:0007669"/>
    <property type="project" value="UniProtKB-SubCell"/>
</dbReference>
<dbReference type="PANTHER" id="PTHR30269">
    <property type="entry name" value="TRANSMEMBRANE PROTEIN YFCA"/>
    <property type="match status" value="1"/>
</dbReference>
<feature type="transmembrane region" description="Helical" evidence="8">
    <location>
        <begin position="69"/>
        <end position="88"/>
    </location>
</feature>
<proteinExistence type="inferred from homology"/>
<evidence type="ECO:0000256" key="6">
    <source>
        <dbReference type="ARBA" id="ARBA00022989"/>
    </source>
</evidence>
<dbReference type="AlphaFoldDB" id="A0A1Y0VX92"/>
<protein>
    <recommendedName>
        <fullName evidence="8">Probable membrane transporter protein</fullName>
    </recommendedName>
</protein>
<keyword evidence="6 8" id="KW-1133">Transmembrane helix</keyword>
<gene>
    <name evidence="9" type="ORF">S100892_02221</name>
</gene>
<sequence length="243" mass="25877">MIILGVLLIAWVGALTRTVFGFGEALVSMPLLALIGFDLQTSTALIGAVGLLVALPATIREWHHIDFKAVRRLVTGSLIGVPLGILVIKKVPAAIVLHGLGIFLIAYGIYSLWHSLSGRVGHPHLQAQGYDYLTGIISGALGSAYNSHGVPVAVYGTLKKWSAQQLRAILQAHFLCVGILVVASHLAAGFWSIDALEVLAMVIPGLLVVVPFGNWLVARIAPERAIKLVYGALIIFGILLMTK</sequence>
<evidence type="ECO:0000256" key="4">
    <source>
        <dbReference type="ARBA" id="ARBA00022475"/>
    </source>
</evidence>
<dbReference type="Pfam" id="PF01925">
    <property type="entry name" value="TauE"/>
    <property type="match status" value="1"/>
</dbReference>
<keyword evidence="3" id="KW-0813">Transport</keyword>